<evidence type="ECO:0000313" key="2">
    <source>
        <dbReference type="EMBL" id="APH70743.1"/>
    </source>
</evidence>
<proteinExistence type="predicted"/>
<feature type="signal peptide" evidence="1">
    <location>
        <begin position="1"/>
        <end position="25"/>
    </location>
</feature>
<gene>
    <name evidence="2" type="ORF">BSQ44_04580</name>
</gene>
<feature type="chain" id="PRO_5013199401" evidence="1">
    <location>
        <begin position="26"/>
        <end position="131"/>
    </location>
</feature>
<organism evidence="2 3">
    <name type="scientific">Aquibium oceanicum</name>
    <dbReference type="NCBI Taxonomy" id="1670800"/>
    <lineage>
        <taxon>Bacteria</taxon>
        <taxon>Pseudomonadati</taxon>
        <taxon>Pseudomonadota</taxon>
        <taxon>Alphaproteobacteria</taxon>
        <taxon>Hyphomicrobiales</taxon>
        <taxon>Phyllobacteriaceae</taxon>
        <taxon>Aquibium</taxon>
    </lineage>
</organism>
<keyword evidence="1" id="KW-0732">Signal</keyword>
<keyword evidence="3" id="KW-1185">Reference proteome</keyword>
<evidence type="ECO:0000313" key="3">
    <source>
        <dbReference type="Proteomes" id="UP000182840"/>
    </source>
</evidence>
<dbReference type="STRING" id="1670800.BSQ44_04580"/>
<sequence>MKRTITAVVLAGAIASGLGAGTLLAQPVPVARDIITDLRENSLSAEEIRGSQPFRTMEVVSLAEFSGRELQVLQDILMNTEDGFAEVRTAMEANEMFEAALRDRNVPISDVTAATYSADGIVTVYTNIPSP</sequence>
<accession>A0A1L3SMW8</accession>
<reference evidence="3" key="1">
    <citation type="submission" date="2016-11" db="EMBL/GenBank/DDBJ databases">
        <title>Mesorhizobium oceanicum sp. nov., isolated from deep seawater in South China Sea.</title>
        <authorList>
            <person name="Fu G.-Y."/>
        </authorList>
    </citation>
    <scope>NUCLEOTIDE SEQUENCE [LARGE SCALE GENOMIC DNA]</scope>
    <source>
        <strain evidence="3">B7</strain>
    </source>
</reference>
<dbReference type="EMBL" id="CP018171">
    <property type="protein sequence ID" value="APH70743.1"/>
    <property type="molecule type" value="Genomic_DNA"/>
</dbReference>
<protein>
    <submittedName>
        <fullName evidence="2">Uncharacterized protein</fullName>
    </submittedName>
</protein>
<dbReference type="Proteomes" id="UP000182840">
    <property type="component" value="Chromosome"/>
</dbReference>
<dbReference type="RefSeq" id="WP_072602152.1">
    <property type="nucleotide sequence ID" value="NZ_CP018171.1"/>
</dbReference>
<dbReference type="AlphaFoldDB" id="A0A1L3SMW8"/>
<evidence type="ECO:0000256" key="1">
    <source>
        <dbReference type="SAM" id="SignalP"/>
    </source>
</evidence>
<dbReference type="KEGG" id="meso:BSQ44_04580"/>
<name>A0A1L3SMW8_9HYPH</name>